<feature type="domain" description="CHAT" evidence="1">
    <location>
        <begin position="524"/>
        <end position="865"/>
    </location>
</feature>
<name>A0A5S9F7D6_UABAM</name>
<dbReference type="OrthoDB" id="220792at2"/>
<evidence type="ECO:0000259" key="1">
    <source>
        <dbReference type="Pfam" id="PF12770"/>
    </source>
</evidence>
<dbReference type="Gene3D" id="1.25.40.10">
    <property type="entry name" value="Tetratricopeptide repeat domain"/>
    <property type="match status" value="1"/>
</dbReference>
<dbReference type="EMBL" id="AP019860">
    <property type="protein sequence ID" value="BBM88083.1"/>
    <property type="molecule type" value="Genomic_DNA"/>
</dbReference>
<reference evidence="2 3" key="1">
    <citation type="submission" date="2019-08" db="EMBL/GenBank/DDBJ databases">
        <title>Complete genome sequence of Candidatus Uab amorphum.</title>
        <authorList>
            <person name="Shiratori T."/>
            <person name="Suzuki S."/>
            <person name="Kakizawa Y."/>
            <person name="Ishida K."/>
        </authorList>
    </citation>
    <scope>NUCLEOTIDE SEQUENCE [LARGE SCALE GENOMIC DNA]</scope>
    <source>
        <strain evidence="2 3">SRT547</strain>
    </source>
</reference>
<keyword evidence="3" id="KW-1185">Reference proteome</keyword>
<dbReference type="KEGG" id="uam:UABAM_06499"/>
<dbReference type="InterPro" id="IPR024983">
    <property type="entry name" value="CHAT_dom"/>
</dbReference>
<sequence>MKEILYQLAQQLTQYEITQDDAAEKITSLSTEPLEWNEVIQEISQQCQNKSFGNNLLFVIQKHSEILEKTEQLEKLELIYKQLENSNVYQGLSTLATTIGNLHRDTGSFEKAIPYFEVSRKMLQLLDEELLNSEDDEMTFVPSEDGMVAIEDTTVSSPISKMALPPVKLHQKSPEDTLALEKLEEQLQQARKHHDKITQNDLLVQMGEYHYRHKNLDKASNIWHECLMIAKEIEYTENIIQSYGNLGKVAIEHREMEEASSLLSFALEGLKTLKDYIPKVENIDKYKSIFHSAVTSCLSQSNFKKALYYTEWARRWLYSANIDDCEAIQYSSAPAELKGQYADLLQKNYSTYEQLLTMDGHFEQNVQTLKQNSPSLKQLRQQIAEHDPQWNERFGRDFNFDIPKLQQKIDSSTVLIEFLVTEKGMYVFMVDQNSIDAFLVPELTHQYLANLYEPILNIEKFLQLWSKWCIEKSYGSQESFQEISDKIGNYSWKNAYEAQNSWKVQLGLATKKIAESILPEIVSRIESRGNAINRLILVPEGALQLYPLHLMQIEGANFQVYLQDRYEVIYAPTAFTFSECAHSALNQEYKIVIAHCTQQNIPFMREEIRIMNRIWPGEINFQLGGNTTFENFKSNFKHASHIHLALHSNNTYPKVQDSSILLADSQVFIKDILGNIGENNINAITFSANERNIENLDNFGDLMGLHWALLKVGVKNVVSPMWTVPDIATFFVTEKFYNGLGQGLSPAMALQEAQNELRKMTISDIIERINLQQKLSNERGANWLSNLCQFLVDSDKVTFDDKKDAVATLQTNRNMIQFEGKPIKVRLSDFILDVNGAIPGEKEFKEKNFRPFSHPFYWGAFYCAGVGLTESYLGDEDSEEEYYEMAEAVAEEMIEEAHVAEEVTEDSYVEQNRDQKSPFDKVKIRATCPHCGTNIHCFLPMANKTAKCPRCKLKVKIPKREILLTEIAAGDPHSSVLLING</sequence>
<evidence type="ECO:0000313" key="2">
    <source>
        <dbReference type="EMBL" id="BBM88083.1"/>
    </source>
</evidence>
<dbReference type="InterPro" id="IPR011990">
    <property type="entry name" value="TPR-like_helical_dom_sf"/>
</dbReference>
<dbReference type="PANTHER" id="PTHR10098">
    <property type="entry name" value="RAPSYN-RELATED"/>
    <property type="match status" value="1"/>
</dbReference>
<proteinExistence type="predicted"/>
<dbReference type="Pfam" id="PF12770">
    <property type="entry name" value="CHAT"/>
    <property type="match status" value="1"/>
</dbReference>
<dbReference type="RefSeq" id="WP_151972244.1">
    <property type="nucleotide sequence ID" value="NZ_AP019860.1"/>
</dbReference>
<evidence type="ECO:0000313" key="3">
    <source>
        <dbReference type="Proteomes" id="UP000326354"/>
    </source>
</evidence>
<protein>
    <recommendedName>
        <fullName evidence="1">CHAT domain-containing protein</fullName>
    </recommendedName>
</protein>
<dbReference type="Proteomes" id="UP000326354">
    <property type="component" value="Chromosome"/>
</dbReference>
<organism evidence="2 3">
    <name type="scientific">Uabimicrobium amorphum</name>
    <dbReference type="NCBI Taxonomy" id="2596890"/>
    <lineage>
        <taxon>Bacteria</taxon>
        <taxon>Pseudomonadati</taxon>
        <taxon>Planctomycetota</taxon>
        <taxon>Candidatus Uabimicrobiia</taxon>
        <taxon>Candidatus Uabimicrobiales</taxon>
        <taxon>Candidatus Uabimicrobiaceae</taxon>
        <taxon>Candidatus Uabimicrobium</taxon>
    </lineage>
</organism>
<accession>A0A5S9F7D6</accession>
<gene>
    <name evidence="2" type="ORF">UABAM_06499</name>
</gene>
<dbReference type="SUPFAM" id="SSF48452">
    <property type="entry name" value="TPR-like"/>
    <property type="match status" value="1"/>
</dbReference>
<dbReference type="AlphaFoldDB" id="A0A5S9F7D6"/>